<comment type="function">
    <text evidence="2">Involved in regulation of actin and microtubule organization. Part of a WAVE complex that activates the Arp2/3 complex.</text>
</comment>
<dbReference type="Proteomes" id="UP000825729">
    <property type="component" value="Unassembled WGS sequence"/>
</dbReference>
<name>A0AAV7F7V3_ARIFI</name>
<comment type="caution">
    <text evidence="4">The sequence shown here is derived from an EMBL/GenBank/DDBJ whole genome shotgun (WGS) entry which is preliminary data.</text>
</comment>
<reference evidence="4 5" key="1">
    <citation type="submission" date="2021-07" db="EMBL/GenBank/DDBJ databases">
        <title>The Aristolochia fimbriata genome: insights into angiosperm evolution, floral development and chemical biosynthesis.</title>
        <authorList>
            <person name="Jiao Y."/>
        </authorList>
    </citation>
    <scope>NUCLEOTIDE SEQUENCE [LARGE SCALE GENOMIC DNA]</scope>
    <source>
        <strain evidence="4">IBCAS-2021</strain>
        <tissue evidence="4">Leaf</tissue>
    </source>
</reference>
<dbReference type="AlphaFoldDB" id="A0AAV7F7V3"/>
<dbReference type="PANTHER" id="PTHR10460:SF11">
    <property type="entry name" value="PROTEIN ABIL5-RELATED"/>
    <property type="match status" value="1"/>
</dbReference>
<dbReference type="PANTHER" id="PTHR10460">
    <property type="entry name" value="ABL INTERACTOR FAMILY MEMBER"/>
    <property type="match status" value="1"/>
</dbReference>
<protein>
    <submittedName>
        <fullName evidence="4">Uncharacterized protein</fullName>
    </submittedName>
</protein>
<comment type="similarity">
    <text evidence="1">Belongs to the ABI family.</text>
</comment>
<evidence type="ECO:0000256" key="3">
    <source>
        <dbReference type="SAM" id="MobiDB-lite"/>
    </source>
</evidence>
<feature type="region of interest" description="Disordered" evidence="3">
    <location>
        <begin position="193"/>
        <end position="228"/>
    </location>
</feature>
<dbReference type="EMBL" id="JAINDJ010000002">
    <property type="protein sequence ID" value="KAG9456146.1"/>
    <property type="molecule type" value="Genomic_DNA"/>
</dbReference>
<organism evidence="4 5">
    <name type="scientific">Aristolochia fimbriata</name>
    <name type="common">White veined hardy Dutchman's pipe vine</name>
    <dbReference type="NCBI Taxonomy" id="158543"/>
    <lineage>
        <taxon>Eukaryota</taxon>
        <taxon>Viridiplantae</taxon>
        <taxon>Streptophyta</taxon>
        <taxon>Embryophyta</taxon>
        <taxon>Tracheophyta</taxon>
        <taxon>Spermatophyta</taxon>
        <taxon>Magnoliopsida</taxon>
        <taxon>Magnoliidae</taxon>
        <taxon>Piperales</taxon>
        <taxon>Aristolochiaceae</taxon>
        <taxon>Aristolochia</taxon>
    </lineage>
</organism>
<keyword evidence="5" id="KW-1185">Reference proteome</keyword>
<evidence type="ECO:0000256" key="2">
    <source>
        <dbReference type="ARBA" id="ARBA00025223"/>
    </source>
</evidence>
<evidence type="ECO:0000313" key="4">
    <source>
        <dbReference type="EMBL" id="KAG9456146.1"/>
    </source>
</evidence>
<accession>A0AAV7F7V3</accession>
<evidence type="ECO:0000256" key="1">
    <source>
        <dbReference type="ARBA" id="ARBA00010020"/>
    </source>
</evidence>
<gene>
    <name evidence="4" type="ORF">H6P81_000654</name>
</gene>
<sequence length="270" mass="30490">MEESTKPSSPESVDVERFDTSLRELRDLRSQLHFAADYCEQTFSLSNDRKTMIEDTKEYICRAMVTVVDHLGNVSANIECLLGGTCPVSDTQFRLHCLDQKLLTCRQYTEMVDIGNMRSSNALLPRYHRRYSRSCNLPPLEKSTEAVREVVLDSAAASEPQKGLNQHKDHIPVIRGLYTRSISVRGTDLSPAFPASDGPSILSKPRTPSFGSWAPKGSRKHGAADEEKRERLIIEGTHQLVSKERTRKMAPRSNFKVFLRRTLREPLGAN</sequence>
<proteinExistence type="inferred from homology"/>
<dbReference type="InterPro" id="IPR028457">
    <property type="entry name" value="ABI"/>
</dbReference>
<dbReference type="Gene3D" id="6.10.140.1620">
    <property type="match status" value="1"/>
</dbReference>
<evidence type="ECO:0000313" key="5">
    <source>
        <dbReference type="Proteomes" id="UP000825729"/>
    </source>
</evidence>